<organism evidence="5 6">
    <name type="scientific">Peribacillus saganii</name>
    <dbReference type="NCBI Taxonomy" id="2303992"/>
    <lineage>
        <taxon>Bacteria</taxon>
        <taxon>Bacillati</taxon>
        <taxon>Bacillota</taxon>
        <taxon>Bacilli</taxon>
        <taxon>Bacillales</taxon>
        <taxon>Bacillaceae</taxon>
        <taxon>Peribacillus</taxon>
    </lineage>
</organism>
<dbReference type="Gene3D" id="1.20.1090.10">
    <property type="entry name" value="Dehydroquinate synthase-like - alpha domain"/>
    <property type="match status" value="1"/>
</dbReference>
<protein>
    <submittedName>
        <fullName evidence="5">Iron-containing alcohol dehydrogenase</fullName>
    </submittedName>
</protein>
<sequence length="388" mass="41100">MEAYSYFCNTRIEMGIGNAKKIAQILEPFNVGSSILLVSDPGVVGTGLVSPIQKALEDAGYNVTLFDALSQNPRDTECIAGAALFNECEAQAIVAVGGGSAMDVGKAIALIGPNGGSPTEYAGGIRPYTNIAPIICVPTTAGTGSEVTRSSVITEQATHRKITLKDALLRPLLAILDPELTQTVPPAVTAATGVDALVHAIEGYTCKVSNPISRALGASAMEKIVSALPEAYRDGRNIEARFKMQEGSLLAGLCFGSADVAAVHCLAEALGSLYDTPHGVANSVFLPYVLKFNAQEDIQMHARLAKYMNFAQDSDTESLAIDKLIIGIQELTENLAIPKLNELPGVKTEDFDKIVELSVLNGSTKSNVRAINASNYRKILETAYHSEN</sequence>
<dbReference type="InterPro" id="IPR018211">
    <property type="entry name" value="ADH_Fe_CS"/>
</dbReference>
<dbReference type="FunFam" id="1.20.1090.10:FF:000001">
    <property type="entry name" value="Aldehyde-alcohol dehydrogenase"/>
    <property type="match status" value="1"/>
</dbReference>
<dbReference type="Gene3D" id="3.40.50.1970">
    <property type="match status" value="1"/>
</dbReference>
<evidence type="ECO:0000313" key="5">
    <source>
        <dbReference type="EMBL" id="RFU67699.1"/>
    </source>
</evidence>
<dbReference type="PANTHER" id="PTHR11496:SF83">
    <property type="entry name" value="HYDROXYACID-OXOACID TRANSHYDROGENASE, MITOCHONDRIAL"/>
    <property type="match status" value="1"/>
</dbReference>
<dbReference type="AlphaFoldDB" id="A0A372LLF9"/>
<evidence type="ECO:0000256" key="1">
    <source>
        <dbReference type="ARBA" id="ARBA00007358"/>
    </source>
</evidence>
<evidence type="ECO:0000259" key="3">
    <source>
        <dbReference type="Pfam" id="PF00465"/>
    </source>
</evidence>
<dbReference type="GO" id="GO:0046872">
    <property type="term" value="F:metal ion binding"/>
    <property type="evidence" value="ECO:0007669"/>
    <property type="project" value="InterPro"/>
</dbReference>
<dbReference type="EMBL" id="QVTE01000040">
    <property type="protein sequence ID" value="RFU67699.1"/>
    <property type="molecule type" value="Genomic_DNA"/>
</dbReference>
<keyword evidence="2" id="KW-0560">Oxidoreductase</keyword>
<dbReference type="FunFam" id="3.40.50.1970:FF:000003">
    <property type="entry name" value="Alcohol dehydrogenase, iron-containing"/>
    <property type="match status" value="1"/>
</dbReference>
<dbReference type="PANTHER" id="PTHR11496">
    <property type="entry name" value="ALCOHOL DEHYDROGENASE"/>
    <property type="match status" value="1"/>
</dbReference>
<dbReference type="InterPro" id="IPR001670">
    <property type="entry name" value="ADH_Fe/GldA"/>
</dbReference>
<dbReference type="CDD" id="cd08551">
    <property type="entry name" value="Fe-ADH"/>
    <property type="match status" value="1"/>
</dbReference>
<dbReference type="InterPro" id="IPR039697">
    <property type="entry name" value="Alcohol_dehydrogenase_Fe"/>
</dbReference>
<dbReference type="Pfam" id="PF25137">
    <property type="entry name" value="ADH_Fe_C"/>
    <property type="match status" value="1"/>
</dbReference>
<dbReference type="Pfam" id="PF00465">
    <property type="entry name" value="Fe-ADH"/>
    <property type="match status" value="1"/>
</dbReference>
<proteinExistence type="inferred from homology"/>
<comment type="similarity">
    <text evidence="1">Belongs to the iron-containing alcohol dehydrogenase family.</text>
</comment>
<gene>
    <name evidence="5" type="ORF">D0469_14240</name>
</gene>
<evidence type="ECO:0000256" key="2">
    <source>
        <dbReference type="ARBA" id="ARBA00023002"/>
    </source>
</evidence>
<accession>A0A372LLF9</accession>
<dbReference type="PROSITE" id="PS00913">
    <property type="entry name" value="ADH_IRON_1"/>
    <property type="match status" value="1"/>
</dbReference>
<dbReference type="RefSeq" id="WP_117327406.1">
    <property type="nucleotide sequence ID" value="NZ_QVTE01000040.1"/>
</dbReference>
<reference evidence="5 6" key="1">
    <citation type="submission" date="2018-08" db="EMBL/GenBank/DDBJ databases">
        <title>Bacillus chawlae sp. nov., Bacillus glennii sp. nov., and Bacillus saganii sp. nov. Isolated from the Vehicle Assembly Building at Kennedy Space Center where the Viking Spacecraft were Assembled.</title>
        <authorList>
            <person name="Seuylemezian A."/>
            <person name="Vaishampayan P."/>
        </authorList>
    </citation>
    <scope>NUCLEOTIDE SEQUENCE [LARGE SCALE GENOMIC DNA]</scope>
    <source>
        <strain evidence="5 6">V47-23a</strain>
    </source>
</reference>
<dbReference type="OrthoDB" id="9815791at2"/>
<evidence type="ECO:0000313" key="6">
    <source>
        <dbReference type="Proteomes" id="UP000264541"/>
    </source>
</evidence>
<name>A0A372LLF9_9BACI</name>
<evidence type="ECO:0000259" key="4">
    <source>
        <dbReference type="Pfam" id="PF25137"/>
    </source>
</evidence>
<dbReference type="Proteomes" id="UP000264541">
    <property type="component" value="Unassembled WGS sequence"/>
</dbReference>
<comment type="caution">
    <text evidence="5">The sequence shown here is derived from an EMBL/GenBank/DDBJ whole genome shotgun (WGS) entry which is preliminary data.</text>
</comment>
<dbReference type="InterPro" id="IPR056798">
    <property type="entry name" value="ADH_Fe_C"/>
</dbReference>
<keyword evidence="6" id="KW-1185">Reference proteome</keyword>
<dbReference type="GO" id="GO:0004022">
    <property type="term" value="F:alcohol dehydrogenase (NAD+) activity"/>
    <property type="evidence" value="ECO:0007669"/>
    <property type="project" value="TreeGrafter"/>
</dbReference>
<feature type="domain" description="Alcohol dehydrogenase iron-type/glycerol dehydrogenase GldA" evidence="3">
    <location>
        <begin position="10"/>
        <end position="178"/>
    </location>
</feature>
<dbReference type="SUPFAM" id="SSF56796">
    <property type="entry name" value="Dehydroquinate synthase-like"/>
    <property type="match status" value="1"/>
</dbReference>
<feature type="domain" description="Fe-containing alcohol dehydrogenase-like C-terminal" evidence="4">
    <location>
        <begin position="189"/>
        <end position="384"/>
    </location>
</feature>